<dbReference type="RefSeq" id="WP_082230330.1">
    <property type="nucleotide sequence ID" value="NZ_AZCU01000003.1"/>
</dbReference>
<dbReference type="EMBL" id="AZCU01000003">
    <property type="protein sequence ID" value="KRK26377.1"/>
    <property type="molecule type" value="Genomic_DNA"/>
</dbReference>
<evidence type="ECO:0000313" key="4">
    <source>
        <dbReference type="EMBL" id="KRK26377.1"/>
    </source>
</evidence>
<evidence type="ECO:0000256" key="2">
    <source>
        <dbReference type="SAM" id="SignalP"/>
    </source>
</evidence>
<dbReference type="SUPFAM" id="SSF53807">
    <property type="entry name" value="Helical backbone' metal receptor"/>
    <property type="match status" value="1"/>
</dbReference>
<evidence type="ECO:0000259" key="3">
    <source>
        <dbReference type="PROSITE" id="PS50983"/>
    </source>
</evidence>
<dbReference type="InterPro" id="IPR050902">
    <property type="entry name" value="ABC_Transporter_SBP"/>
</dbReference>
<dbReference type="AlphaFoldDB" id="A0A837RCX4"/>
<proteinExistence type="inferred from homology"/>
<protein>
    <submittedName>
        <fullName evidence="4">Iron chelating abc transporter</fullName>
    </submittedName>
</protein>
<comment type="caution">
    <text evidence="4">The sequence shown here is derived from an EMBL/GenBank/DDBJ whole genome shotgun (WGS) entry which is preliminary data.</text>
</comment>
<dbReference type="Gene3D" id="3.40.50.1980">
    <property type="entry name" value="Nitrogenase molybdenum iron protein domain"/>
    <property type="match status" value="2"/>
</dbReference>
<dbReference type="Pfam" id="PF01497">
    <property type="entry name" value="Peripla_BP_2"/>
    <property type="match status" value="1"/>
</dbReference>
<dbReference type="PROSITE" id="PS50983">
    <property type="entry name" value="FE_B12_PBP"/>
    <property type="match status" value="1"/>
</dbReference>
<accession>A0A837RCX4</accession>
<keyword evidence="2" id="KW-0732">Signal</keyword>
<feature type="chain" id="PRO_5038710081" evidence="2">
    <location>
        <begin position="21"/>
        <end position="355"/>
    </location>
</feature>
<dbReference type="PANTHER" id="PTHR30535:SF34">
    <property type="entry name" value="MOLYBDATE-BINDING PROTEIN MOLA"/>
    <property type="match status" value="1"/>
</dbReference>
<evidence type="ECO:0000313" key="5">
    <source>
        <dbReference type="Proteomes" id="UP000051020"/>
    </source>
</evidence>
<dbReference type="PROSITE" id="PS51257">
    <property type="entry name" value="PROKAR_LIPOPROTEIN"/>
    <property type="match status" value="1"/>
</dbReference>
<feature type="domain" description="Fe/B12 periplasmic-binding" evidence="3">
    <location>
        <begin position="59"/>
        <end position="317"/>
    </location>
</feature>
<evidence type="ECO:0000256" key="1">
    <source>
        <dbReference type="ARBA" id="ARBA00008814"/>
    </source>
</evidence>
<dbReference type="InterPro" id="IPR002491">
    <property type="entry name" value="ABC_transptr_periplasmic_BD"/>
</dbReference>
<reference evidence="4 5" key="1">
    <citation type="journal article" date="2015" name="Genome Announc.">
        <title>Expanding the biotechnology potential of lactobacilli through comparative genomics of 213 strains and associated genera.</title>
        <authorList>
            <person name="Sun Z."/>
            <person name="Harris H.M."/>
            <person name="McCann A."/>
            <person name="Guo C."/>
            <person name="Argimon S."/>
            <person name="Zhang W."/>
            <person name="Yang X."/>
            <person name="Jeffery I.B."/>
            <person name="Cooney J.C."/>
            <person name="Kagawa T.F."/>
            <person name="Liu W."/>
            <person name="Song Y."/>
            <person name="Salvetti E."/>
            <person name="Wrobel A."/>
            <person name="Rasinkangas P."/>
            <person name="Parkhill J."/>
            <person name="Rea M.C."/>
            <person name="O'Sullivan O."/>
            <person name="Ritari J."/>
            <person name="Douillard F.P."/>
            <person name="Paul Ross R."/>
            <person name="Yang R."/>
            <person name="Briner A.E."/>
            <person name="Felis G.E."/>
            <person name="de Vos W.M."/>
            <person name="Barrangou R."/>
            <person name="Klaenhammer T.R."/>
            <person name="Caufield P.W."/>
            <person name="Cui Y."/>
            <person name="Zhang H."/>
            <person name="O'Toole P.W."/>
        </authorList>
    </citation>
    <scope>NUCLEOTIDE SEQUENCE [LARGE SCALE GENOMIC DNA]</scope>
    <source>
        <strain evidence="4 5">DSM 20314</strain>
    </source>
</reference>
<gene>
    <name evidence="4" type="ORF">FD24_GL002110</name>
</gene>
<feature type="signal peptide" evidence="2">
    <location>
        <begin position="1"/>
        <end position="20"/>
    </location>
</feature>
<comment type="similarity">
    <text evidence="1">Belongs to the bacterial solute-binding protein 8 family.</text>
</comment>
<dbReference type="PANTHER" id="PTHR30535">
    <property type="entry name" value="VITAMIN B12-BINDING PROTEIN"/>
    <property type="match status" value="1"/>
</dbReference>
<sequence>MKKTQRILLGLALVFGISVAAGCQSQTKPAKSTAAASSTTRTVTDMSGKRVQLPAKVTRVADLWHANNQVVLLLGGQKKLVATTQMIKQSPWFKTIDPSISKVTAPFAGDDLQSEELLKTKPDVVIAADPAQIKQAKKTKVPTVNAMYQTFAGLRRSVNLTAQVLGGQAPKVAKRYQRILNGNLAYVKRQLKGVTTKPKVLHFVNATNLNQVDGTGTIVDEWIKAGGGQNALKQSGNMISVTTETLAKSNPDVIIVGSATTAQARAALKKNAVLSKLKAVKTNHVYGNPQGTFPWDRYSAEEALQVLWAAQKLHPAQFKQLDMVAKTKAFYQEFYHYQLSTAQTNRLLSGASTPK</sequence>
<organism evidence="4 5">
    <name type="scientific">Lactiplantibacillus pentosus DSM 20314</name>
    <dbReference type="NCBI Taxonomy" id="1423791"/>
    <lineage>
        <taxon>Bacteria</taxon>
        <taxon>Bacillati</taxon>
        <taxon>Bacillota</taxon>
        <taxon>Bacilli</taxon>
        <taxon>Lactobacillales</taxon>
        <taxon>Lactobacillaceae</taxon>
        <taxon>Lactiplantibacillus</taxon>
    </lineage>
</organism>
<dbReference type="Proteomes" id="UP000051020">
    <property type="component" value="Unassembled WGS sequence"/>
</dbReference>
<dbReference type="GeneID" id="49393750"/>
<dbReference type="CDD" id="cd01142">
    <property type="entry name" value="TroA_e"/>
    <property type="match status" value="1"/>
</dbReference>
<name>A0A837RCX4_LACPE</name>